<proteinExistence type="predicted"/>
<dbReference type="EMBL" id="MN739721">
    <property type="protein sequence ID" value="QHT22874.1"/>
    <property type="molecule type" value="Genomic_DNA"/>
</dbReference>
<accession>A0A6C0E1I6</accession>
<protein>
    <submittedName>
        <fullName evidence="2">Uncharacterized protein</fullName>
    </submittedName>
</protein>
<evidence type="ECO:0000313" key="2">
    <source>
        <dbReference type="EMBL" id="QHT22874.1"/>
    </source>
</evidence>
<reference evidence="2" key="1">
    <citation type="journal article" date="2020" name="Nature">
        <title>Giant virus diversity and host interactions through global metagenomics.</title>
        <authorList>
            <person name="Schulz F."/>
            <person name="Roux S."/>
            <person name="Paez-Espino D."/>
            <person name="Jungbluth S."/>
            <person name="Walsh D.A."/>
            <person name="Denef V.J."/>
            <person name="McMahon K.D."/>
            <person name="Konstantinidis K.T."/>
            <person name="Eloe-Fadrosh E.A."/>
            <person name="Kyrpides N.C."/>
            <person name="Woyke T."/>
        </authorList>
    </citation>
    <scope>NUCLEOTIDE SEQUENCE</scope>
    <source>
        <strain evidence="2">GVMAG-M-3300023179-114</strain>
    </source>
</reference>
<evidence type="ECO:0000256" key="1">
    <source>
        <dbReference type="SAM" id="MobiDB-lite"/>
    </source>
</evidence>
<name>A0A6C0E1I6_9ZZZZ</name>
<sequence>MSTAQSVPGVVMPTVKPYPEGANSARNAGIAINNANTKQQTSLIKTAHGGSKRIKRQFNGGATNQITVPTTQVLYPEPGSGNQTVNGNITLATKLGATSAANSVYDSCIGQGASCTAQVAAQSAGKRKSRGGLKWGCYSGGKKYTRITRKKKETKKLNIKLKRKTKTKTKKGKMYK</sequence>
<organism evidence="2">
    <name type="scientific">viral metagenome</name>
    <dbReference type="NCBI Taxonomy" id="1070528"/>
    <lineage>
        <taxon>unclassified sequences</taxon>
        <taxon>metagenomes</taxon>
        <taxon>organismal metagenomes</taxon>
    </lineage>
</organism>
<dbReference type="AlphaFoldDB" id="A0A6C0E1I6"/>
<feature type="region of interest" description="Disordered" evidence="1">
    <location>
        <begin position="149"/>
        <end position="176"/>
    </location>
</feature>